<organism evidence="1 2">
    <name type="scientific">Leuconostoc pseudomesenteroides</name>
    <dbReference type="NCBI Taxonomy" id="33968"/>
    <lineage>
        <taxon>Bacteria</taxon>
        <taxon>Bacillati</taxon>
        <taxon>Bacillota</taxon>
        <taxon>Bacilli</taxon>
        <taxon>Lactobacillales</taxon>
        <taxon>Lactobacillaceae</taxon>
        <taxon>Leuconostoc</taxon>
    </lineage>
</organism>
<gene>
    <name evidence="1" type="ORF">BMR96_06255</name>
</gene>
<dbReference type="Gene3D" id="3.40.1260.10">
    <property type="entry name" value="DsrEFH-like"/>
    <property type="match status" value="1"/>
</dbReference>
<proteinExistence type="predicted"/>
<dbReference type="AlphaFoldDB" id="A0A1X0VD56"/>
<dbReference type="EMBL" id="MPLS01000019">
    <property type="protein sequence ID" value="ORI97628.1"/>
    <property type="molecule type" value="Genomic_DNA"/>
</dbReference>
<sequence length="110" mass="12229">MNVIVHIDESEKWQTVLSNLKHLVEWYENNDIVGTIELLVNGGAVEQVVKQSDLQLNTLISSSVVISVCKNSLDQRHISSTELQDNIVIVPSGVVELAIKQNEGYGYIKP</sequence>
<protein>
    <submittedName>
        <fullName evidence="1">Uncharacterized protein</fullName>
    </submittedName>
</protein>
<reference evidence="1 2" key="1">
    <citation type="journal article" date="2017" name="Front. Microbiol.">
        <title>Genomic Characterization of Dairy Associated Leuconostoc Species and Diversity of Leuconostocs in Undefined Mixed Mesophilic Starter Cultures.</title>
        <authorList>
            <person name="Frantzen C.A."/>
            <person name="Kot W."/>
            <person name="Pedersen T.B."/>
            <person name="Ardo Y.M."/>
            <person name="Broadbent J.R."/>
            <person name="Neve H."/>
            <person name="Hansen L.H."/>
            <person name="Dal Bello F."/>
            <person name="Ostlie H.M."/>
            <person name="Kleppen H.P."/>
            <person name="Vogensen F.K."/>
            <person name="Holo H."/>
        </authorList>
    </citation>
    <scope>NUCLEOTIDE SEQUENCE [LARGE SCALE GENOMIC DNA]</scope>
    <source>
        <strain evidence="1 2">LMGCF08</strain>
    </source>
</reference>
<accession>A0A1X0VD56</accession>
<evidence type="ECO:0000313" key="1">
    <source>
        <dbReference type="EMBL" id="ORI97628.1"/>
    </source>
</evidence>
<dbReference type="SUPFAM" id="SSF75169">
    <property type="entry name" value="DsrEFH-like"/>
    <property type="match status" value="1"/>
</dbReference>
<dbReference type="STRING" id="33968.BMS77_05835"/>
<dbReference type="InterPro" id="IPR027396">
    <property type="entry name" value="DsrEFH-like"/>
</dbReference>
<dbReference type="InterPro" id="IPR003787">
    <property type="entry name" value="Sulphur_relay_DsrE/F-like"/>
</dbReference>
<dbReference type="Pfam" id="PF02635">
    <property type="entry name" value="DsrE"/>
    <property type="match status" value="1"/>
</dbReference>
<dbReference type="Proteomes" id="UP000192288">
    <property type="component" value="Unassembled WGS sequence"/>
</dbReference>
<dbReference type="PANTHER" id="PTHR37691">
    <property type="entry name" value="BLR3518 PROTEIN"/>
    <property type="match status" value="1"/>
</dbReference>
<dbReference type="RefSeq" id="WP_004915634.1">
    <property type="nucleotide sequence ID" value="NZ_MPLS01000019.1"/>
</dbReference>
<dbReference type="PANTHER" id="PTHR37691:SF1">
    <property type="entry name" value="BLR3518 PROTEIN"/>
    <property type="match status" value="1"/>
</dbReference>
<comment type="caution">
    <text evidence="1">The sequence shown here is derived from an EMBL/GenBank/DDBJ whole genome shotgun (WGS) entry which is preliminary data.</text>
</comment>
<name>A0A1X0VD56_LEUPS</name>
<evidence type="ECO:0000313" key="2">
    <source>
        <dbReference type="Proteomes" id="UP000192288"/>
    </source>
</evidence>
<dbReference type="eggNOG" id="COG1416">
    <property type="taxonomic scope" value="Bacteria"/>
</dbReference>